<gene>
    <name evidence="1" type="ORF">DYL72_21015</name>
    <name evidence="2" type="ORF">ERJ77_20670</name>
</gene>
<evidence type="ECO:0000313" key="3">
    <source>
        <dbReference type="Proteomes" id="UP000256923"/>
    </source>
</evidence>
<accession>A0A289GIK7</accession>
<reference evidence="1 3" key="1">
    <citation type="submission" date="2018-12" db="EMBL/GenBank/DDBJ databases">
        <title>Characterization and Draft Genome of Vibrio anguillarum J360 Marine Pathogen Isolated from an Outbreak in Lumpfish (Cyclopterus lumpus).</title>
        <authorList>
            <person name="Vasquez J.I."/>
            <person name="Cao T."/>
            <person name="Chakraborty S."/>
            <person name="Gnanagobal H."/>
            <person name="Wescot J."/>
            <person name="Boyce D."/>
            <person name="Santander J."/>
        </authorList>
    </citation>
    <scope>NUCLEOTIDE SEQUENCE [LARGE SCALE GENOMIC DNA]</scope>
    <source>
        <strain evidence="1 3">J360</strain>
    </source>
</reference>
<organism evidence="1 3">
    <name type="scientific">Vibrio anguillarum</name>
    <name type="common">Listonella anguillarum</name>
    <dbReference type="NCBI Taxonomy" id="55601"/>
    <lineage>
        <taxon>Bacteria</taxon>
        <taxon>Pseudomonadati</taxon>
        <taxon>Pseudomonadota</taxon>
        <taxon>Gammaproteobacteria</taxon>
        <taxon>Vibrionales</taxon>
        <taxon>Vibrionaceae</taxon>
        <taxon>Vibrio</taxon>
    </lineage>
</organism>
<reference evidence="2" key="2">
    <citation type="journal article" date="2021" name="PeerJ">
        <title>Analysis of 44 Vibrio anguillarum genomes reveals high genetic diversity.</title>
        <authorList>
            <person name="Hansen M.J."/>
            <person name="Dalsgaard I."/>
        </authorList>
    </citation>
    <scope>NUCLEOTIDE SEQUENCE</scope>
    <source>
        <strain evidence="2">850617-1/1</strain>
    </source>
</reference>
<protein>
    <submittedName>
        <fullName evidence="1">Amino acid adenylation</fullName>
    </submittedName>
</protein>
<dbReference type="AlphaFoldDB" id="A0A289GIK7"/>
<evidence type="ECO:0000313" key="1">
    <source>
        <dbReference type="EMBL" id="AZS27351.1"/>
    </source>
</evidence>
<dbReference type="EMBL" id="CP034673">
    <property type="protein sequence ID" value="AZS27351.1"/>
    <property type="molecule type" value="Genomic_DNA"/>
</dbReference>
<dbReference type="RefSeq" id="WP_069212165.1">
    <property type="nucleotide sequence ID" value="NZ_CP023055.1"/>
</dbReference>
<dbReference type="EMBL" id="SCLC01000416">
    <property type="protein sequence ID" value="MBF4436855.1"/>
    <property type="molecule type" value="Genomic_DNA"/>
</dbReference>
<name>A0A289GIK7_VIBAN</name>
<proteinExistence type="predicted"/>
<evidence type="ECO:0000313" key="2">
    <source>
        <dbReference type="EMBL" id="MBF4436855.1"/>
    </source>
</evidence>
<sequence>MRLQLSATNALNKWLKADLPRLPVEEGKQAGVNKLSSDASTLSWQVHFVENRYQSVEKTLVVCEANSRFTYFIPLNGLFITPDELAERLEIEWQFAFVESLEASGLITHYDIAKLLSKLNDIEFTPQWIKNTDLSINGHIADAAQWVTQTLDDRNIERLNLPLAFEISNYINCQTKSIKVNNKKHRFIPIERLLDYVQQITKENPPSDDTSNVVLFRR</sequence>
<dbReference type="Proteomes" id="UP000786185">
    <property type="component" value="Unassembled WGS sequence"/>
</dbReference>
<dbReference type="Proteomes" id="UP000256923">
    <property type="component" value="Chromosome 2"/>
</dbReference>